<organism evidence="1 2">
    <name type="scientific">Caerostris darwini</name>
    <dbReference type="NCBI Taxonomy" id="1538125"/>
    <lineage>
        <taxon>Eukaryota</taxon>
        <taxon>Metazoa</taxon>
        <taxon>Ecdysozoa</taxon>
        <taxon>Arthropoda</taxon>
        <taxon>Chelicerata</taxon>
        <taxon>Arachnida</taxon>
        <taxon>Araneae</taxon>
        <taxon>Araneomorphae</taxon>
        <taxon>Entelegynae</taxon>
        <taxon>Araneoidea</taxon>
        <taxon>Araneidae</taxon>
        <taxon>Caerostris</taxon>
    </lineage>
</organism>
<gene>
    <name evidence="1" type="ORF">CDAR_288901</name>
</gene>
<accession>A0AAV4Q1J6</accession>
<dbReference type="AlphaFoldDB" id="A0AAV4Q1J6"/>
<evidence type="ECO:0000313" key="2">
    <source>
        <dbReference type="Proteomes" id="UP001054837"/>
    </source>
</evidence>
<name>A0AAV4Q1J6_9ARAC</name>
<keyword evidence="2" id="KW-1185">Reference proteome</keyword>
<comment type="caution">
    <text evidence="1">The sequence shown here is derived from an EMBL/GenBank/DDBJ whole genome shotgun (WGS) entry which is preliminary data.</text>
</comment>
<evidence type="ECO:0000313" key="1">
    <source>
        <dbReference type="EMBL" id="GIY03803.1"/>
    </source>
</evidence>
<proteinExistence type="predicted"/>
<dbReference type="EMBL" id="BPLQ01003843">
    <property type="protein sequence ID" value="GIY03803.1"/>
    <property type="molecule type" value="Genomic_DNA"/>
</dbReference>
<dbReference type="Proteomes" id="UP001054837">
    <property type="component" value="Unassembled WGS sequence"/>
</dbReference>
<reference evidence="1 2" key="1">
    <citation type="submission" date="2021-06" db="EMBL/GenBank/DDBJ databases">
        <title>Caerostris darwini draft genome.</title>
        <authorList>
            <person name="Kono N."/>
            <person name="Arakawa K."/>
        </authorList>
    </citation>
    <scope>NUCLEOTIDE SEQUENCE [LARGE SCALE GENOMIC DNA]</scope>
</reference>
<protein>
    <submittedName>
        <fullName evidence="1">Uncharacterized protein</fullName>
    </submittedName>
</protein>
<sequence length="119" mass="13630">MENQLRLHHLSIIVFGRNSHKRSEDAGQALVLFFDFEKTIECNVTKNAKVREKDSSAMGFTQLNCLSLIRSNMIFIYTFRGCDGTTASFGQGKIRLCNIVHKSPETKHHVYIYTMPMSQ</sequence>